<keyword evidence="2" id="KW-1185">Reference proteome</keyword>
<dbReference type="AlphaFoldDB" id="A0A5J6HJX8"/>
<gene>
    <name evidence="1" type="ORF">CP975_20380</name>
</gene>
<proteinExistence type="predicted"/>
<sequence>MYLLALLSTESEAAAEEFVKDLKSAINACDSGFRTTSTGIHNKIRSVTANKVRFGEGGVDFSLEYRTGVKIRYVVVQDGAALTNISAQDQFAHTYMPVPEEIVDAQRRRLEKVTG</sequence>
<dbReference type="EMBL" id="CP023695">
    <property type="protein sequence ID" value="QEV19542.1"/>
    <property type="molecule type" value="Genomic_DNA"/>
</dbReference>
<dbReference type="KEGG" id="salw:CP975_20380"/>
<organism evidence="1 2">
    <name type="scientific">Streptomyces alboniger</name>
    <dbReference type="NCBI Taxonomy" id="132473"/>
    <lineage>
        <taxon>Bacteria</taxon>
        <taxon>Bacillati</taxon>
        <taxon>Actinomycetota</taxon>
        <taxon>Actinomycetes</taxon>
        <taxon>Kitasatosporales</taxon>
        <taxon>Streptomycetaceae</taxon>
        <taxon>Streptomyces</taxon>
        <taxon>Streptomyces aurantiacus group</taxon>
    </lineage>
</organism>
<accession>A0A5J6HJX8</accession>
<name>A0A5J6HJX8_STRAD</name>
<reference evidence="1 2" key="1">
    <citation type="submission" date="2017-09" db="EMBL/GenBank/DDBJ databases">
        <authorList>
            <person name="Lee N."/>
            <person name="Cho B.-K."/>
        </authorList>
    </citation>
    <scope>NUCLEOTIDE SEQUENCE [LARGE SCALE GENOMIC DNA]</scope>
    <source>
        <strain evidence="1 2">ATCC 12461</strain>
    </source>
</reference>
<dbReference type="Proteomes" id="UP000326553">
    <property type="component" value="Chromosome"/>
</dbReference>
<evidence type="ECO:0000313" key="1">
    <source>
        <dbReference type="EMBL" id="QEV19542.1"/>
    </source>
</evidence>
<evidence type="ECO:0000313" key="2">
    <source>
        <dbReference type="Proteomes" id="UP000326553"/>
    </source>
</evidence>
<protein>
    <submittedName>
        <fullName evidence="1">Uncharacterized protein</fullName>
    </submittedName>
</protein>